<name>A0A915HQJ8_ROMCU</name>
<dbReference type="AlphaFoldDB" id="A0A915HQJ8"/>
<organism evidence="1 2">
    <name type="scientific">Romanomermis culicivorax</name>
    <name type="common">Nematode worm</name>
    <dbReference type="NCBI Taxonomy" id="13658"/>
    <lineage>
        <taxon>Eukaryota</taxon>
        <taxon>Metazoa</taxon>
        <taxon>Ecdysozoa</taxon>
        <taxon>Nematoda</taxon>
        <taxon>Enoplea</taxon>
        <taxon>Dorylaimia</taxon>
        <taxon>Mermithida</taxon>
        <taxon>Mermithoidea</taxon>
        <taxon>Mermithidae</taxon>
        <taxon>Romanomermis</taxon>
    </lineage>
</organism>
<dbReference type="WBParaSite" id="nRc.2.0.1.t03735-RA">
    <property type="protein sequence ID" value="nRc.2.0.1.t03735-RA"/>
    <property type="gene ID" value="nRc.2.0.1.g03735"/>
</dbReference>
<protein>
    <submittedName>
        <fullName evidence="2">Uncharacterized protein</fullName>
    </submittedName>
</protein>
<sequence>MAHQSLPDYAEAYKRAFLEANLGGPALSSFRELERVPNPPDSCANHMQQLKILHPDGRDGDIYQQLIYDREQKRTKATVKNVGKSCLMIRIHYLNVEVCHLNQSQLAPTILQANWNFKEANHSVPKGM</sequence>
<evidence type="ECO:0000313" key="1">
    <source>
        <dbReference type="Proteomes" id="UP000887565"/>
    </source>
</evidence>
<accession>A0A915HQJ8</accession>
<proteinExistence type="predicted"/>
<keyword evidence="1" id="KW-1185">Reference proteome</keyword>
<dbReference type="Proteomes" id="UP000887565">
    <property type="component" value="Unplaced"/>
</dbReference>
<evidence type="ECO:0000313" key="2">
    <source>
        <dbReference type="WBParaSite" id="nRc.2.0.1.t03735-RA"/>
    </source>
</evidence>
<reference evidence="2" key="1">
    <citation type="submission" date="2022-11" db="UniProtKB">
        <authorList>
            <consortium name="WormBaseParasite"/>
        </authorList>
    </citation>
    <scope>IDENTIFICATION</scope>
</reference>